<accession>A0A0D0KQJ9</accession>
<dbReference type="InterPro" id="IPR013656">
    <property type="entry name" value="PAS_4"/>
</dbReference>
<comment type="caution">
    <text evidence="2">The sequence shown here is derived from an EMBL/GenBank/DDBJ whole genome shotgun (WGS) entry which is preliminary data.</text>
</comment>
<proteinExistence type="predicted"/>
<name>A0A0D0KQJ9_AGRTU</name>
<dbReference type="Gene3D" id="3.30.450.20">
    <property type="entry name" value="PAS domain"/>
    <property type="match status" value="1"/>
</dbReference>
<reference evidence="2 3" key="1">
    <citation type="submission" date="2014-12" db="EMBL/GenBank/DDBJ databases">
        <title>16Stimator: statistical estimation of ribosomal gene copy numbers from draft genome assemblies.</title>
        <authorList>
            <person name="Perisin M.A."/>
            <person name="Vetter M."/>
            <person name="Gilbert J.A."/>
            <person name="Bergelson J."/>
        </authorList>
    </citation>
    <scope>NUCLEOTIDE SEQUENCE [LARGE SCALE GENOMIC DNA]</scope>
    <source>
        <strain evidence="2 3">MEJ076</strain>
    </source>
</reference>
<dbReference type="SUPFAM" id="SSF55785">
    <property type="entry name" value="PYP-like sensor domain (PAS domain)"/>
    <property type="match status" value="1"/>
</dbReference>
<protein>
    <recommendedName>
        <fullName evidence="1">PAS domain-containing protein</fullName>
    </recommendedName>
</protein>
<evidence type="ECO:0000313" key="2">
    <source>
        <dbReference type="EMBL" id="KIP99202.1"/>
    </source>
</evidence>
<dbReference type="InterPro" id="IPR000014">
    <property type="entry name" value="PAS"/>
</dbReference>
<evidence type="ECO:0000259" key="1">
    <source>
        <dbReference type="PROSITE" id="PS50112"/>
    </source>
</evidence>
<dbReference type="AlphaFoldDB" id="A0A0D0KQJ9"/>
<dbReference type="InterPro" id="IPR035965">
    <property type="entry name" value="PAS-like_dom_sf"/>
</dbReference>
<dbReference type="Proteomes" id="UP000035017">
    <property type="component" value="Unassembled WGS sequence"/>
</dbReference>
<sequence length="237" mass="27148">MIELFDAFSLKCVQLKQAVANGHDDLVRLLDRELEPMIADILSYRARTREDAYRQLQFLNGLIRDEADDRSSVTRRSAAMSMLIDRYFRGANEGYDSCDQLLVQKENCLAFNAQAQPLFNEAILDSLPDRIAVITRDYRYLYANRINAEFLGYSQLSVVGRHVSEFIGEKSFEAMAKPAFDRCFSGQLVDYLHLGRRDQDEYKTRCRMSPLRAANNEIIGAVVVLQEVHAMVVMENS</sequence>
<organism evidence="2 3">
    <name type="scientific">Agrobacterium tumefaciens</name>
    <dbReference type="NCBI Taxonomy" id="358"/>
    <lineage>
        <taxon>Bacteria</taxon>
        <taxon>Pseudomonadati</taxon>
        <taxon>Pseudomonadota</taxon>
        <taxon>Alphaproteobacteria</taxon>
        <taxon>Hyphomicrobiales</taxon>
        <taxon>Rhizobiaceae</taxon>
        <taxon>Rhizobium/Agrobacterium group</taxon>
        <taxon>Agrobacterium</taxon>
        <taxon>Agrobacterium tumefaciens complex</taxon>
    </lineage>
</organism>
<feature type="domain" description="PAS" evidence="1">
    <location>
        <begin position="123"/>
        <end position="187"/>
    </location>
</feature>
<gene>
    <name evidence="2" type="ORF">RU07_21395</name>
</gene>
<dbReference type="OrthoDB" id="7865850at2"/>
<dbReference type="EMBL" id="JXQV01000030">
    <property type="protein sequence ID" value="KIP99202.1"/>
    <property type="molecule type" value="Genomic_DNA"/>
</dbReference>
<dbReference type="Pfam" id="PF08448">
    <property type="entry name" value="PAS_4"/>
    <property type="match status" value="1"/>
</dbReference>
<dbReference type="NCBIfam" id="TIGR00229">
    <property type="entry name" value="sensory_box"/>
    <property type="match status" value="1"/>
</dbReference>
<dbReference type="PROSITE" id="PS50112">
    <property type="entry name" value="PAS"/>
    <property type="match status" value="1"/>
</dbReference>
<evidence type="ECO:0000313" key="3">
    <source>
        <dbReference type="Proteomes" id="UP000035017"/>
    </source>
</evidence>
<dbReference type="CDD" id="cd00130">
    <property type="entry name" value="PAS"/>
    <property type="match status" value="1"/>
</dbReference>